<keyword evidence="1" id="KW-0813">Transport</keyword>
<dbReference type="PROSITE" id="PS00211">
    <property type="entry name" value="ABC_TRANSPORTER_1"/>
    <property type="match status" value="1"/>
</dbReference>
<dbReference type="SUPFAM" id="SSF52540">
    <property type="entry name" value="P-loop containing nucleoside triphosphate hydrolases"/>
    <property type="match status" value="1"/>
</dbReference>
<dbReference type="EMBL" id="JAGGLB010000048">
    <property type="protein sequence ID" value="MBP1996335.1"/>
    <property type="molecule type" value="Genomic_DNA"/>
</dbReference>
<dbReference type="InterPro" id="IPR051782">
    <property type="entry name" value="ABC_Transporter_VariousFunc"/>
</dbReference>
<keyword evidence="2" id="KW-0547">Nucleotide-binding</keyword>
<evidence type="ECO:0000256" key="1">
    <source>
        <dbReference type="ARBA" id="ARBA00022448"/>
    </source>
</evidence>
<feature type="domain" description="ABC transporter" evidence="4">
    <location>
        <begin position="3"/>
        <end position="212"/>
    </location>
</feature>
<dbReference type="InterPro" id="IPR003439">
    <property type="entry name" value="ABC_transporter-like_ATP-bd"/>
</dbReference>
<evidence type="ECO:0000313" key="6">
    <source>
        <dbReference type="Proteomes" id="UP001519287"/>
    </source>
</evidence>
<dbReference type="RefSeq" id="WP_209978665.1">
    <property type="nucleotide sequence ID" value="NZ_JAGGLB010000048.1"/>
</dbReference>
<dbReference type="Gene3D" id="3.40.50.300">
    <property type="entry name" value="P-loop containing nucleotide triphosphate hydrolases"/>
    <property type="match status" value="1"/>
</dbReference>
<organism evidence="5 6">
    <name type="scientific">Paenibacillus eucommiae</name>
    <dbReference type="NCBI Taxonomy" id="1355755"/>
    <lineage>
        <taxon>Bacteria</taxon>
        <taxon>Bacillati</taxon>
        <taxon>Bacillota</taxon>
        <taxon>Bacilli</taxon>
        <taxon>Bacillales</taxon>
        <taxon>Paenibacillaceae</taxon>
        <taxon>Paenibacillus</taxon>
    </lineage>
</organism>
<dbReference type="InterPro" id="IPR003593">
    <property type="entry name" value="AAA+_ATPase"/>
</dbReference>
<evidence type="ECO:0000259" key="4">
    <source>
        <dbReference type="PROSITE" id="PS50893"/>
    </source>
</evidence>
<dbReference type="SMART" id="SM00382">
    <property type="entry name" value="AAA"/>
    <property type="match status" value="1"/>
</dbReference>
<evidence type="ECO:0000256" key="2">
    <source>
        <dbReference type="ARBA" id="ARBA00022741"/>
    </source>
</evidence>
<protein>
    <submittedName>
        <fullName evidence="5">ABC-type multidrug transport system ATPase subunit</fullName>
    </submittedName>
</protein>
<dbReference type="PROSITE" id="PS50893">
    <property type="entry name" value="ABC_TRANSPORTER_2"/>
    <property type="match status" value="1"/>
</dbReference>
<dbReference type="PANTHER" id="PTHR42939:SF1">
    <property type="entry name" value="ABC TRANSPORTER ATP-BINDING PROTEIN ALBC-RELATED"/>
    <property type="match status" value="1"/>
</dbReference>
<dbReference type="PANTHER" id="PTHR42939">
    <property type="entry name" value="ABC TRANSPORTER ATP-BINDING PROTEIN ALBC-RELATED"/>
    <property type="match status" value="1"/>
</dbReference>
<sequence>MRVTLDGVKARTAAGRGMLGREFGPMDIKLFPGLTGLIGPNGSGKSVLIQMLSQVWQPSSGEIRYEIHGIPLSSFEARQHTGYVPQQISIYEHLSVRDYLKYIADLKCLDNDAISAVLQQMGDVFHIKAIVDEKLGQLSVGQQRLAMVAQALLGAPAFLFLDEPFENLDIRQRRRLLEMLVDVARGSIVLVSNHITEEMDKGYDRIIKLRNS</sequence>
<keyword evidence="6" id="KW-1185">Reference proteome</keyword>
<dbReference type="InterPro" id="IPR027417">
    <property type="entry name" value="P-loop_NTPase"/>
</dbReference>
<evidence type="ECO:0000313" key="5">
    <source>
        <dbReference type="EMBL" id="MBP1996335.1"/>
    </source>
</evidence>
<proteinExistence type="predicted"/>
<dbReference type="InterPro" id="IPR017871">
    <property type="entry name" value="ABC_transporter-like_CS"/>
</dbReference>
<dbReference type="Proteomes" id="UP001519287">
    <property type="component" value="Unassembled WGS sequence"/>
</dbReference>
<name>A0ABS4J919_9BACL</name>
<evidence type="ECO:0000256" key="3">
    <source>
        <dbReference type="ARBA" id="ARBA00022840"/>
    </source>
</evidence>
<reference evidence="5 6" key="1">
    <citation type="submission" date="2021-03" db="EMBL/GenBank/DDBJ databases">
        <title>Genomic Encyclopedia of Type Strains, Phase IV (KMG-IV): sequencing the most valuable type-strain genomes for metagenomic binning, comparative biology and taxonomic classification.</title>
        <authorList>
            <person name="Goeker M."/>
        </authorList>
    </citation>
    <scope>NUCLEOTIDE SEQUENCE [LARGE SCALE GENOMIC DNA]</scope>
    <source>
        <strain evidence="5 6">DSM 26048</strain>
    </source>
</reference>
<accession>A0ABS4J919</accession>
<dbReference type="Pfam" id="PF00005">
    <property type="entry name" value="ABC_tran"/>
    <property type="match status" value="1"/>
</dbReference>
<keyword evidence="3" id="KW-0067">ATP-binding</keyword>
<comment type="caution">
    <text evidence="5">The sequence shown here is derived from an EMBL/GenBank/DDBJ whole genome shotgun (WGS) entry which is preliminary data.</text>
</comment>
<gene>
    <name evidence="5" type="ORF">J2Z66_007981</name>
</gene>